<evidence type="ECO:0000256" key="1">
    <source>
        <dbReference type="ARBA" id="ARBA00009963"/>
    </source>
</evidence>
<evidence type="ECO:0000313" key="2">
    <source>
        <dbReference type="EMBL" id="AOV86371.1"/>
    </source>
</evidence>
<organism evidence="2">
    <name type="scientific">uncultured virus</name>
    <dbReference type="NCBI Taxonomy" id="340016"/>
    <lineage>
        <taxon>Viruses</taxon>
        <taxon>environmental samples</taxon>
    </lineage>
</organism>
<proteinExistence type="inferred from homology"/>
<dbReference type="SUPFAM" id="SSF88645">
    <property type="entry name" value="ssDNA viruses"/>
    <property type="match status" value="1"/>
</dbReference>
<dbReference type="InterPro" id="IPR003514">
    <property type="entry name" value="Microviridae_protein_F"/>
</dbReference>
<dbReference type="InterPro" id="IPR037002">
    <property type="entry name" value="Microviridae_protein_F_sf"/>
</dbReference>
<dbReference type="Pfam" id="PF02305">
    <property type="entry name" value="Phage_F"/>
    <property type="match status" value="1"/>
</dbReference>
<dbReference type="EMBL" id="KX259474">
    <property type="protein sequence ID" value="AOV86371.1"/>
    <property type="molecule type" value="Genomic_DNA"/>
</dbReference>
<accession>A0A1D8MK85</accession>
<name>A0A1D8MK85_9VIRU</name>
<sequence length="484" mass="53904">MKRSKFSLSNYKLLSCDLGELVPCGLTEVLPGDSMQHATNALLRCSPLLSPVMHPVHVNIHHWFVPHRLVWQDWEDFITGGPTGTDASVYPTITFGGGSGAAVGSLADYLGVPTGVNNIEVSALPFRGYALIWNEWYRDQDLQTELVIAHTSGADTTTNTALQNGAWEKDYFTSSRPWEQKGPAITIPLGTQARVTTAAGSGANVTAWSTLLGTAAILDTSGANLTRGATSAVAPMYADLTQASAITVTLLREALALQRFEEARARYGSRYTEYLRYLGVRSSDARLQRPEYLGGGRQTIQFSEVLQTAEGEDTPVGELRGHGIASMRSNRYRRFFEEHGYVFTFLTVRPKTIYAQGLPRTWNRRTKEDFWQKELEHIGQQEVLNKELYAAHASPNGTFGWQDRYDEYRRTESSIAGEFRTSLLDFWHFARIFGSTPALNSDFVKCVPTERTFAVPSQDVLYVMAKHSIQCRRLVAPTGSSYIF</sequence>
<dbReference type="Gene3D" id="2.60.169.10">
    <property type="entry name" value="Microviridae F protein"/>
    <property type="match status" value="1"/>
</dbReference>
<dbReference type="InterPro" id="IPR016184">
    <property type="entry name" value="Capsid/spike_ssDNA_virus"/>
</dbReference>
<protein>
    <submittedName>
        <fullName evidence="2">Putative capsid VP1</fullName>
    </submittedName>
</protein>
<dbReference type="GO" id="GO:0005198">
    <property type="term" value="F:structural molecule activity"/>
    <property type="evidence" value="ECO:0007669"/>
    <property type="project" value="InterPro"/>
</dbReference>
<reference evidence="2" key="1">
    <citation type="submission" date="2016-05" db="EMBL/GenBank/DDBJ databases">
        <title>Viral Hybridization Blurs Taxonomic Lines in a Wastewater Treatment Plant.</title>
        <authorList>
            <person name="Pearson V.M.M."/>
            <person name="Caudle S.B."/>
            <person name="Rokyta D.R."/>
        </authorList>
    </citation>
    <scope>NUCLEOTIDE SEQUENCE</scope>
    <source>
        <strain evidence="2">Wastewater_Microviridae_FL20</strain>
    </source>
</reference>
<comment type="similarity">
    <text evidence="1">Belongs to the microviridae F protein family.</text>
</comment>